<dbReference type="Proteomes" id="UP000028058">
    <property type="component" value="Unassembled WGS sequence"/>
</dbReference>
<feature type="domain" description="SnoaL-like" evidence="2">
    <location>
        <begin position="64"/>
        <end position="166"/>
    </location>
</feature>
<comment type="caution">
    <text evidence="3">The sequence shown here is derived from an EMBL/GenBank/DDBJ whole genome shotgun (WGS) entry which is preliminary data.</text>
</comment>
<dbReference type="PANTHER" id="PTHR41252:SF1">
    <property type="entry name" value="BLR2505 PROTEIN"/>
    <property type="match status" value="1"/>
</dbReference>
<dbReference type="EMBL" id="JNAD02000006">
    <property type="protein sequence ID" value="RKM95307.1"/>
    <property type="molecule type" value="Genomic_DNA"/>
</dbReference>
<evidence type="ECO:0000313" key="3">
    <source>
        <dbReference type="EMBL" id="RKM95307.1"/>
    </source>
</evidence>
<dbReference type="AlphaFoldDB" id="A0A3M8F582"/>
<proteinExistence type="predicted"/>
<reference evidence="3 4" key="1">
    <citation type="journal article" date="2014" name="Genome Announc.">
        <title>Draft Genome Sequence of Streptomyces fradiae ATCC 19609, a Strain Highly Sensitive to Antibiotics.</title>
        <authorList>
            <person name="Bekker O.B."/>
            <person name="Klimina K.M."/>
            <person name="Vatlin A.A."/>
            <person name="Zakharevich N.V."/>
            <person name="Kasianov A.S."/>
            <person name="Danilenko V.N."/>
        </authorList>
    </citation>
    <scope>NUCLEOTIDE SEQUENCE [LARGE SCALE GENOMIC DNA]</scope>
    <source>
        <strain evidence="3 4">ATCC 19609</strain>
    </source>
</reference>
<dbReference type="InterPro" id="IPR037401">
    <property type="entry name" value="SnoaL-like"/>
</dbReference>
<evidence type="ECO:0000313" key="4">
    <source>
        <dbReference type="Proteomes" id="UP000028058"/>
    </source>
</evidence>
<name>A0A3M8F582_9ACTN</name>
<gene>
    <name evidence="3" type="ORF">SFRA_014610</name>
</gene>
<dbReference type="Gene3D" id="3.10.450.50">
    <property type="match status" value="1"/>
</dbReference>
<protein>
    <submittedName>
        <fullName evidence="3">Nuclear transport factor 2 family protein</fullName>
    </submittedName>
</protein>
<dbReference type="InterPro" id="IPR032710">
    <property type="entry name" value="NTF2-like_dom_sf"/>
</dbReference>
<dbReference type="Pfam" id="PF12680">
    <property type="entry name" value="SnoaL_2"/>
    <property type="match status" value="1"/>
</dbReference>
<dbReference type="PANTHER" id="PTHR41252">
    <property type="entry name" value="BLR2505 PROTEIN"/>
    <property type="match status" value="1"/>
</dbReference>
<dbReference type="SUPFAM" id="SSF54427">
    <property type="entry name" value="NTF2-like"/>
    <property type="match status" value="1"/>
</dbReference>
<sequence length="184" mass="20551">MSAGRCTRRICEGGAQVRPPRPEPRSAPRWRAGRRPEPHTDIARRLPMTTHQHDQHISAGSAVVNALYDALARGDVSALLAGLDERIEWVVPPGLHYGGTYRGREEVLENVFSRFVTEWRDFTVSPAEIVEAGDRVIALGHYSGTNLATGKPTRTRFVHLWRLRDGVPVHFETVLDTHTMVAAM</sequence>
<accession>A0A3M8F582</accession>
<keyword evidence="4" id="KW-1185">Reference proteome</keyword>
<evidence type="ECO:0000259" key="2">
    <source>
        <dbReference type="Pfam" id="PF12680"/>
    </source>
</evidence>
<organism evidence="3 4">
    <name type="scientific">Streptomyces xinghaiensis</name>
    <dbReference type="NCBI Taxonomy" id="1038928"/>
    <lineage>
        <taxon>Bacteria</taxon>
        <taxon>Bacillati</taxon>
        <taxon>Actinomycetota</taxon>
        <taxon>Actinomycetes</taxon>
        <taxon>Kitasatosporales</taxon>
        <taxon>Streptomycetaceae</taxon>
        <taxon>Streptomyces</taxon>
    </lineage>
</organism>
<evidence type="ECO:0000256" key="1">
    <source>
        <dbReference type="SAM" id="MobiDB-lite"/>
    </source>
</evidence>
<feature type="region of interest" description="Disordered" evidence="1">
    <location>
        <begin position="13"/>
        <end position="38"/>
    </location>
</feature>